<reference evidence="5 6" key="1">
    <citation type="submission" date="2016-05" db="EMBL/GenBank/DDBJ databases">
        <title>Draft Genome Sequence of Algibacter sp. Strain SK-16 Isolated from the Surface Water of Aburatsubo Inlet.</title>
        <authorList>
            <person name="Wong S.-K."/>
            <person name="Yoshizawa S."/>
            <person name="Nakajima Y."/>
            <person name="Ogura Y."/>
            <person name="Tetsuya H."/>
            <person name="Hamasaki K."/>
        </authorList>
    </citation>
    <scope>NUCLEOTIDE SEQUENCE [LARGE SCALE GENOMIC DNA]</scope>
    <source>
        <strain evidence="5 6">SK-16</strain>
    </source>
</reference>
<dbReference type="GO" id="GO:0019843">
    <property type="term" value="F:rRNA binding"/>
    <property type="evidence" value="ECO:0007669"/>
    <property type="project" value="UniProtKB-UniRule"/>
</dbReference>
<dbReference type="EMBL" id="MDJD01000054">
    <property type="protein sequence ID" value="OEJ99280.1"/>
    <property type="molecule type" value="Genomic_DNA"/>
</dbReference>
<name>A0A1E5SJJ1_9FLAO</name>
<evidence type="ECO:0000256" key="1">
    <source>
        <dbReference type="ARBA" id="ARBA00006700"/>
    </source>
</evidence>
<dbReference type="Proteomes" id="UP000095713">
    <property type="component" value="Unassembled WGS sequence"/>
</dbReference>
<dbReference type="OrthoDB" id="9797862at2"/>
<proteinExistence type="inferred from homology"/>
<evidence type="ECO:0000256" key="4">
    <source>
        <dbReference type="HAMAP-Rule" id="MF_01369"/>
    </source>
</evidence>
<dbReference type="NCBIfam" id="NF004363">
    <property type="entry name" value="PRK05738.2-4"/>
    <property type="match status" value="1"/>
</dbReference>
<dbReference type="AlphaFoldDB" id="A0A1E5SJJ1"/>
<accession>A0A1E5SJJ1</accession>
<dbReference type="InterPro" id="IPR013025">
    <property type="entry name" value="Ribosomal_uL23-like"/>
</dbReference>
<keyword evidence="4" id="KW-0699">rRNA-binding</keyword>
<evidence type="ECO:0000256" key="2">
    <source>
        <dbReference type="ARBA" id="ARBA00022980"/>
    </source>
</evidence>
<comment type="function">
    <text evidence="4">One of the early assembly proteins it binds 23S rRNA. One of the proteins that surrounds the polypeptide exit tunnel on the outside of the ribosome. Forms the main docking site for trigger factor binding to the ribosome.</text>
</comment>
<evidence type="ECO:0000313" key="6">
    <source>
        <dbReference type="Proteomes" id="UP000095713"/>
    </source>
</evidence>
<evidence type="ECO:0000313" key="5">
    <source>
        <dbReference type="EMBL" id="OEJ99280.1"/>
    </source>
</evidence>
<keyword evidence="3 4" id="KW-0687">Ribonucleoprotein</keyword>
<organism evidence="5 6">
    <name type="scientific">Flavivirga aquatica</name>
    <dbReference type="NCBI Taxonomy" id="1849968"/>
    <lineage>
        <taxon>Bacteria</taxon>
        <taxon>Pseudomonadati</taxon>
        <taxon>Bacteroidota</taxon>
        <taxon>Flavobacteriia</taxon>
        <taxon>Flavobacteriales</taxon>
        <taxon>Flavobacteriaceae</taxon>
        <taxon>Flavivirga</taxon>
    </lineage>
</organism>
<dbReference type="STRING" id="1849968.A8C32_08920"/>
<dbReference type="GO" id="GO:0006412">
    <property type="term" value="P:translation"/>
    <property type="evidence" value="ECO:0007669"/>
    <property type="project" value="UniProtKB-UniRule"/>
</dbReference>
<dbReference type="PANTHER" id="PTHR11620">
    <property type="entry name" value="60S RIBOSOMAL PROTEIN L23A"/>
    <property type="match status" value="1"/>
</dbReference>
<sequence>MSILIKPIITEKATADSELRNCYTFAVKTKANKVEIKKAVEAVYGVSVEKVRTINVRPDRSTKHTKTGIQYGKTNAVKKAIVQLAEGEMIDLYSNM</sequence>
<gene>
    <name evidence="4" type="primary">rplW</name>
    <name evidence="5" type="ORF">A8C32_08920</name>
</gene>
<dbReference type="Pfam" id="PF00276">
    <property type="entry name" value="Ribosomal_L23"/>
    <property type="match status" value="1"/>
</dbReference>
<dbReference type="GO" id="GO:0003735">
    <property type="term" value="F:structural constituent of ribosome"/>
    <property type="evidence" value="ECO:0007669"/>
    <property type="project" value="InterPro"/>
</dbReference>
<comment type="caution">
    <text evidence="5">The sequence shown here is derived from an EMBL/GenBank/DDBJ whole genome shotgun (WGS) entry which is preliminary data.</text>
</comment>
<comment type="subunit">
    <text evidence="4">Part of the 50S ribosomal subunit. Contacts protein L29, and trigger factor when it is bound to the ribosome.</text>
</comment>
<dbReference type="HAMAP" id="MF_01369_B">
    <property type="entry name" value="Ribosomal_uL23_B"/>
    <property type="match status" value="1"/>
</dbReference>
<protein>
    <recommendedName>
        <fullName evidence="4">Large ribosomal subunit protein uL23</fullName>
    </recommendedName>
</protein>
<dbReference type="InterPro" id="IPR012678">
    <property type="entry name" value="Ribosomal_uL23/eL15/eS24_sf"/>
</dbReference>
<dbReference type="SUPFAM" id="SSF54189">
    <property type="entry name" value="Ribosomal proteins S24e, L23 and L15e"/>
    <property type="match status" value="1"/>
</dbReference>
<evidence type="ECO:0000256" key="3">
    <source>
        <dbReference type="ARBA" id="ARBA00023274"/>
    </source>
</evidence>
<keyword evidence="6" id="KW-1185">Reference proteome</keyword>
<comment type="similarity">
    <text evidence="1 4">Belongs to the universal ribosomal protein uL23 family.</text>
</comment>
<dbReference type="RefSeq" id="WP_069831958.1">
    <property type="nucleotide sequence ID" value="NZ_MDJD01000054.1"/>
</dbReference>
<dbReference type="Gene3D" id="3.30.70.330">
    <property type="match status" value="1"/>
</dbReference>
<dbReference type="GO" id="GO:1990904">
    <property type="term" value="C:ribonucleoprotein complex"/>
    <property type="evidence" value="ECO:0007669"/>
    <property type="project" value="UniProtKB-KW"/>
</dbReference>
<keyword evidence="2 4" id="KW-0689">Ribosomal protein</keyword>
<keyword evidence="4" id="KW-0694">RNA-binding</keyword>
<dbReference type="InterPro" id="IPR012677">
    <property type="entry name" value="Nucleotide-bd_a/b_plait_sf"/>
</dbReference>
<dbReference type="GO" id="GO:0005840">
    <property type="term" value="C:ribosome"/>
    <property type="evidence" value="ECO:0007669"/>
    <property type="project" value="UniProtKB-KW"/>
</dbReference>